<reference evidence="1 2" key="1">
    <citation type="journal article" date="2019" name="Sci. Rep.">
        <title>Orb-weaving spider Araneus ventricosus genome elucidates the spidroin gene catalogue.</title>
        <authorList>
            <person name="Kono N."/>
            <person name="Nakamura H."/>
            <person name="Ohtoshi R."/>
            <person name="Moran D.A.P."/>
            <person name="Shinohara A."/>
            <person name="Yoshida Y."/>
            <person name="Fujiwara M."/>
            <person name="Mori M."/>
            <person name="Tomita M."/>
            <person name="Arakawa K."/>
        </authorList>
    </citation>
    <scope>NUCLEOTIDE SEQUENCE [LARGE SCALE GENOMIC DNA]</scope>
</reference>
<dbReference type="OrthoDB" id="8194903at2759"/>
<sequence>MEDGIYRKRGTSNTFLRTDEPIFKSTFYAKRQLPESQHAADDNMSSTYKTSPHIDEDINFKDLEFDCINVESTDNEDNDTNQNDEVKVNLEKLNEPLYPSSCLNIDEIPMYRKSNYHVWPIQCMINELPPNERKDHILMCGLWFGPHKTNMNDFSKPFVTELSNLSQSGFKWIDATNSK</sequence>
<dbReference type="Proteomes" id="UP000499080">
    <property type="component" value="Unassembled WGS sequence"/>
</dbReference>
<proteinExistence type="predicted"/>
<evidence type="ECO:0000313" key="2">
    <source>
        <dbReference type="Proteomes" id="UP000499080"/>
    </source>
</evidence>
<keyword evidence="2" id="KW-1185">Reference proteome</keyword>
<comment type="caution">
    <text evidence="1">The sequence shown here is derived from an EMBL/GenBank/DDBJ whole genome shotgun (WGS) entry which is preliminary data.</text>
</comment>
<gene>
    <name evidence="1" type="ORF">AVEN_89076_1</name>
</gene>
<dbReference type="AlphaFoldDB" id="A0A4Y2B211"/>
<dbReference type="EMBL" id="BGPR01000046">
    <property type="protein sequence ID" value="GBL86018.1"/>
    <property type="molecule type" value="Genomic_DNA"/>
</dbReference>
<name>A0A4Y2B211_ARAVE</name>
<evidence type="ECO:0000313" key="1">
    <source>
        <dbReference type="EMBL" id="GBL86018.1"/>
    </source>
</evidence>
<accession>A0A4Y2B211</accession>
<organism evidence="1 2">
    <name type="scientific">Araneus ventricosus</name>
    <name type="common">Orbweaver spider</name>
    <name type="synonym">Epeira ventricosa</name>
    <dbReference type="NCBI Taxonomy" id="182803"/>
    <lineage>
        <taxon>Eukaryota</taxon>
        <taxon>Metazoa</taxon>
        <taxon>Ecdysozoa</taxon>
        <taxon>Arthropoda</taxon>
        <taxon>Chelicerata</taxon>
        <taxon>Arachnida</taxon>
        <taxon>Araneae</taxon>
        <taxon>Araneomorphae</taxon>
        <taxon>Entelegynae</taxon>
        <taxon>Araneoidea</taxon>
        <taxon>Araneidae</taxon>
        <taxon>Araneus</taxon>
    </lineage>
</organism>
<protein>
    <submittedName>
        <fullName evidence="1">Uncharacterized protein</fullName>
    </submittedName>
</protein>